<accession>A0ABP9ELZ9</accession>
<reference evidence="2" key="1">
    <citation type="journal article" date="2019" name="Int. J. Syst. Evol. Microbiol.">
        <title>The Global Catalogue of Microorganisms (GCM) 10K type strain sequencing project: providing services to taxonomists for standard genome sequencing and annotation.</title>
        <authorList>
            <consortium name="The Broad Institute Genomics Platform"/>
            <consortium name="The Broad Institute Genome Sequencing Center for Infectious Disease"/>
            <person name="Wu L."/>
            <person name="Ma J."/>
        </authorList>
    </citation>
    <scope>NUCLEOTIDE SEQUENCE [LARGE SCALE GENOMIC DNA]</scope>
    <source>
        <strain evidence="2">JCM 18401</strain>
    </source>
</reference>
<organism evidence="1 2">
    <name type="scientific">Ferrimonas pelagia</name>
    <dbReference type="NCBI Taxonomy" id="1177826"/>
    <lineage>
        <taxon>Bacteria</taxon>
        <taxon>Pseudomonadati</taxon>
        <taxon>Pseudomonadota</taxon>
        <taxon>Gammaproteobacteria</taxon>
        <taxon>Alteromonadales</taxon>
        <taxon>Ferrimonadaceae</taxon>
        <taxon>Ferrimonas</taxon>
    </lineage>
</organism>
<dbReference type="Proteomes" id="UP001499988">
    <property type="component" value="Unassembled WGS sequence"/>
</dbReference>
<comment type="caution">
    <text evidence="1">The sequence shown here is derived from an EMBL/GenBank/DDBJ whole genome shotgun (WGS) entry which is preliminary data.</text>
</comment>
<evidence type="ECO:0008006" key="3">
    <source>
        <dbReference type="Google" id="ProtNLM"/>
    </source>
</evidence>
<evidence type="ECO:0000313" key="1">
    <source>
        <dbReference type="EMBL" id="GAA4882565.1"/>
    </source>
</evidence>
<evidence type="ECO:0000313" key="2">
    <source>
        <dbReference type="Proteomes" id="UP001499988"/>
    </source>
</evidence>
<name>A0ABP9ELZ9_9GAMM</name>
<gene>
    <name evidence="1" type="ORF">GCM10023333_15960</name>
</gene>
<protein>
    <recommendedName>
        <fullName evidence="3">CopG family transcriptional regulator</fullName>
    </recommendedName>
</protein>
<sequence>MKTKDRHPITVYLDREQFQQLERLTAQSGFLSLEDYVAGLLSSKLKDSAISTSSERLTLELTEVIDAACTQDTSAKHQSHT</sequence>
<dbReference type="RefSeq" id="WP_345334826.1">
    <property type="nucleotide sequence ID" value="NZ_BAABJZ010000023.1"/>
</dbReference>
<keyword evidence="2" id="KW-1185">Reference proteome</keyword>
<dbReference type="EMBL" id="BAABJZ010000023">
    <property type="protein sequence ID" value="GAA4882565.1"/>
    <property type="molecule type" value="Genomic_DNA"/>
</dbReference>
<proteinExistence type="predicted"/>